<keyword evidence="6" id="KW-1185">Reference proteome</keyword>
<evidence type="ECO:0000256" key="1">
    <source>
        <dbReference type="SAM" id="Phobius"/>
    </source>
</evidence>
<dbReference type="PANTHER" id="PTHR30273">
    <property type="entry name" value="PERIPLASMIC SIGNAL SENSOR AND SIGMA FACTOR ACTIVATOR FECR-RELATED"/>
    <property type="match status" value="1"/>
</dbReference>
<dbReference type="InterPro" id="IPR032623">
    <property type="entry name" value="FecR_N"/>
</dbReference>
<dbReference type="Gene3D" id="3.55.50.30">
    <property type="match status" value="1"/>
</dbReference>
<dbReference type="Pfam" id="PF16220">
    <property type="entry name" value="DUF4880"/>
    <property type="match status" value="1"/>
</dbReference>
<reference evidence="5 6" key="1">
    <citation type="submission" date="2018-06" db="EMBL/GenBank/DDBJ databases">
        <title>Genomic Encyclopedia of Archaeal and Bacterial Type Strains, Phase II (KMG-II): from individual species to whole genera.</title>
        <authorList>
            <person name="Goeker M."/>
        </authorList>
    </citation>
    <scope>NUCLEOTIDE SEQUENCE [LARGE SCALE GENOMIC DNA]</scope>
    <source>
        <strain evidence="5 6">DSM 29821</strain>
    </source>
</reference>
<dbReference type="OrthoDB" id="1452822at2"/>
<feature type="domain" description="FecR N-terminal" evidence="3">
    <location>
        <begin position="19"/>
        <end position="50"/>
    </location>
</feature>
<dbReference type="Pfam" id="PF16344">
    <property type="entry name" value="FecR_C"/>
    <property type="match status" value="1"/>
</dbReference>
<dbReference type="Gene3D" id="2.60.120.1440">
    <property type="match status" value="1"/>
</dbReference>
<organism evidence="5 6">
    <name type="scientific">Chitinophaga dinghuensis</name>
    <dbReference type="NCBI Taxonomy" id="1539050"/>
    <lineage>
        <taxon>Bacteria</taxon>
        <taxon>Pseudomonadati</taxon>
        <taxon>Bacteroidota</taxon>
        <taxon>Chitinophagia</taxon>
        <taxon>Chitinophagales</taxon>
        <taxon>Chitinophagaceae</taxon>
        <taxon>Chitinophaga</taxon>
    </lineage>
</organism>
<keyword evidence="1" id="KW-0472">Membrane</keyword>
<evidence type="ECO:0000259" key="2">
    <source>
        <dbReference type="Pfam" id="PF04773"/>
    </source>
</evidence>
<gene>
    <name evidence="5" type="ORF">CLV59_105349</name>
</gene>
<dbReference type="InterPro" id="IPR006860">
    <property type="entry name" value="FecR"/>
</dbReference>
<keyword evidence="1" id="KW-0812">Transmembrane</keyword>
<feature type="domain" description="Protein FecR C-terminal" evidence="4">
    <location>
        <begin position="261"/>
        <end position="328"/>
    </location>
</feature>
<dbReference type="Proteomes" id="UP000249819">
    <property type="component" value="Unassembled WGS sequence"/>
</dbReference>
<dbReference type="Pfam" id="PF04773">
    <property type="entry name" value="FecR"/>
    <property type="match status" value="1"/>
</dbReference>
<name>A0A327VW61_9BACT</name>
<evidence type="ECO:0000313" key="6">
    <source>
        <dbReference type="Proteomes" id="UP000249819"/>
    </source>
</evidence>
<accession>A0A327VW61</accession>
<evidence type="ECO:0000259" key="4">
    <source>
        <dbReference type="Pfam" id="PF16344"/>
    </source>
</evidence>
<proteinExistence type="predicted"/>
<dbReference type="InterPro" id="IPR012373">
    <property type="entry name" value="Ferrdict_sens_TM"/>
</dbReference>
<dbReference type="AlphaFoldDB" id="A0A327VW61"/>
<feature type="domain" description="FecR protein" evidence="2">
    <location>
        <begin position="137"/>
        <end position="217"/>
    </location>
</feature>
<dbReference type="EMBL" id="QLMA01000005">
    <property type="protein sequence ID" value="RAJ80241.1"/>
    <property type="molecule type" value="Genomic_DNA"/>
</dbReference>
<dbReference type="InterPro" id="IPR032508">
    <property type="entry name" value="FecR_C"/>
</dbReference>
<dbReference type="RefSeq" id="WP_111593248.1">
    <property type="nucleotide sequence ID" value="NZ_QLMA01000005.1"/>
</dbReference>
<evidence type="ECO:0000313" key="5">
    <source>
        <dbReference type="EMBL" id="RAJ80241.1"/>
    </source>
</evidence>
<protein>
    <submittedName>
        <fullName evidence="5">Ferric-dicitrate binding protein FerR (Iron transport regulator)</fullName>
    </submittedName>
</protein>
<dbReference type="PIRSF" id="PIRSF018266">
    <property type="entry name" value="FecR"/>
    <property type="match status" value="1"/>
</dbReference>
<sequence>MSISSDQPMDMELLGKYLSGEASPEEAMAIDEWLAADPENRRQFQEITALWENMTPGKGHQLPDKTEAVQEFKRLLTKKGIATVHPIRKVFPYKSIAAGLLLLVCATSAYFLLYKKPADTLISKVVKQTNADVLRDTLPDHSVVVLNSFSQLKYAPNFNEKKRELLLQGQAWFDVTADPQKPFVVQVGDIHIKVLGTSFNVIQDTNHIAVSVKTGAILMYRGADNITVKAGQKGVYNVGSQHFSLSDAVNINSMGYATRVFNFENATLKEVTTELSKAYNVKFIFGNQALENNTISSSFEDKPLEYILEVISITLNVECRKEQNIVYISEMGKK</sequence>
<dbReference type="GO" id="GO:0016989">
    <property type="term" value="F:sigma factor antagonist activity"/>
    <property type="evidence" value="ECO:0007669"/>
    <property type="project" value="TreeGrafter"/>
</dbReference>
<feature type="transmembrane region" description="Helical" evidence="1">
    <location>
        <begin position="96"/>
        <end position="114"/>
    </location>
</feature>
<comment type="caution">
    <text evidence="5">The sequence shown here is derived from an EMBL/GenBank/DDBJ whole genome shotgun (WGS) entry which is preliminary data.</text>
</comment>
<dbReference type="PANTHER" id="PTHR30273:SF2">
    <property type="entry name" value="PROTEIN FECR"/>
    <property type="match status" value="1"/>
</dbReference>
<evidence type="ECO:0000259" key="3">
    <source>
        <dbReference type="Pfam" id="PF16220"/>
    </source>
</evidence>
<keyword evidence="1" id="KW-1133">Transmembrane helix</keyword>